<name>A0A517Y8P5_9BACT</name>
<evidence type="ECO:0000313" key="7">
    <source>
        <dbReference type="EMBL" id="QDU26512.1"/>
    </source>
</evidence>
<keyword evidence="8" id="KW-1185">Reference proteome</keyword>
<dbReference type="GO" id="GO:0016020">
    <property type="term" value="C:membrane"/>
    <property type="evidence" value="ECO:0007669"/>
    <property type="project" value="UniProtKB-SubCell"/>
</dbReference>
<sequence>MNSPPFLPYTWMLLSATAFSVMAICTRALAGQCNWQVIAIFRTGLAMLFAAMLAYRAGAKFAVFRPPTLWMRSLAGSVSLLCGFYAMTHGSVSEVIVMTNMYPLWVAVLSWPILGEMPSLEVWAAMLLSIAGVCLMHPPQELGGQLAYGAALLSAFTSGIALIGLHKLKDLDPRAIVTHFSGVALLLSLVACFVFPQTLPTKITPSIVLLLLGVGTSATVGQLLLTKAFTSANAARVSVVGLSQVAIVMLLEGLIWQRSFSVLTLFGMCLVVAPTAWMILRRAR</sequence>
<reference evidence="7 8" key="1">
    <citation type="submission" date="2019-02" db="EMBL/GenBank/DDBJ databases">
        <title>Deep-cultivation of Planctomycetes and their phenomic and genomic characterization uncovers novel biology.</title>
        <authorList>
            <person name="Wiegand S."/>
            <person name="Jogler M."/>
            <person name="Boedeker C."/>
            <person name="Pinto D."/>
            <person name="Vollmers J."/>
            <person name="Rivas-Marin E."/>
            <person name="Kohn T."/>
            <person name="Peeters S.H."/>
            <person name="Heuer A."/>
            <person name="Rast P."/>
            <person name="Oberbeckmann S."/>
            <person name="Bunk B."/>
            <person name="Jeske O."/>
            <person name="Meyerdierks A."/>
            <person name="Storesund J.E."/>
            <person name="Kallscheuer N."/>
            <person name="Luecker S."/>
            <person name="Lage O.M."/>
            <person name="Pohl T."/>
            <person name="Merkel B.J."/>
            <person name="Hornburger P."/>
            <person name="Mueller R.-W."/>
            <person name="Bruemmer F."/>
            <person name="Labrenz M."/>
            <person name="Spormann A.M."/>
            <person name="Op den Camp H."/>
            <person name="Overmann J."/>
            <person name="Amann R."/>
            <person name="Jetten M.S.M."/>
            <person name="Mascher T."/>
            <person name="Medema M.H."/>
            <person name="Devos D.P."/>
            <person name="Kaster A.-K."/>
            <person name="Ovreas L."/>
            <person name="Rohde M."/>
            <person name="Galperin M.Y."/>
            <person name="Jogler C."/>
        </authorList>
    </citation>
    <scope>NUCLEOTIDE SEQUENCE [LARGE SCALE GENOMIC DNA]</scope>
    <source>
        <strain evidence="7 8">ETA_A8</strain>
    </source>
</reference>
<comment type="subcellular location">
    <subcellularLocation>
        <location evidence="1">Membrane</location>
        <topology evidence="1">Multi-pass membrane protein</topology>
    </subcellularLocation>
</comment>
<evidence type="ECO:0000256" key="4">
    <source>
        <dbReference type="ARBA" id="ARBA00023136"/>
    </source>
</evidence>
<dbReference type="PANTHER" id="PTHR22911">
    <property type="entry name" value="ACYL-MALONYL CONDENSING ENZYME-RELATED"/>
    <property type="match status" value="1"/>
</dbReference>
<feature type="transmembrane region" description="Helical" evidence="5">
    <location>
        <begin position="237"/>
        <end position="256"/>
    </location>
</feature>
<proteinExistence type="predicted"/>
<dbReference type="SUPFAM" id="SSF103481">
    <property type="entry name" value="Multidrug resistance efflux transporter EmrE"/>
    <property type="match status" value="2"/>
</dbReference>
<organism evidence="7 8">
    <name type="scientific">Anatilimnocola aggregata</name>
    <dbReference type="NCBI Taxonomy" id="2528021"/>
    <lineage>
        <taxon>Bacteria</taxon>
        <taxon>Pseudomonadati</taxon>
        <taxon>Planctomycetota</taxon>
        <taxon>Planctomycetia</taxon>
        <taxon>Pirellulales</taxon>
        <taxon>Pirellulaceae</taxon>
        <taxon>Anatilimnocola</taxon>
    </lineage>
</organism>
<feature type="domain" description="EamA" evidence="6">
    <location>
        <begin position="9"/>
        <end position="136"/>
    </location>
</feature>
<feature type="transmembrane region" description="Helical" evidence="5">
    <location>
        <begin position="40"/>
        <end position="57"/>
    </location>
</feature>
<accession>A0A517Y8P5</accession>
<evidence type="ECO:0000313" key="8">
    <source>
        <dbReference type="Proteomes" id="UP000315017"/>
    </source>
</evidence>
<evidence type="ECO:0000256" key="2">
    <source>
        <dbReference type="ARBA" id="ARBA00022692"/>
    </source>
</evidence>
<feature type="transmembrane region" description="Helical" evidence="5">
    <location>
        <begin position="203"/>
        <end position="225"/>
    </location>
</feature>
<protein>
    <submittedName>
        <fullName evidence="7">EamA-like transporter family protein</fullName>
    </submittedName>
</protein>
<dbReference type="PANTHER" id="PTHR22911:SF6">
    <property type="entry name" value="SOLUTE CARRIER FAMILY 35 MEMBER G1"/>
    <property type="match status" value="1"/>
</dbReference>
<dbReference type="AlphaFoldDB" id="A0A517Y8P5"/>
<evidence type="ECO:0000256" key="1">
    <source>
        <dbReference type="ARBA" id="ARBA00004141"/>
    </source>
</evidence>
<feature type="domain" description="EamA" evidence="6">
    <location>
        <begin position="147"/>
        <end position="276"/>
    </location>
</feature>
<keyword evidence="4 5" id="KW-0472">Membrane</keyword>
<dbReference type="EMBL" id="CP036274">
    <property type="protein sequence ID" value="QDU26512.1"/>
    <property type="molecule type" value="Genomic_DNA"/>
</dbReference>
<gene>
    <name evidence="7" type="ORF">ETAA8_15900</name>
</gene>
<feature type="transmembrane region" description="Helical" evidence="5">
    <location>
        <begin position="146"/>
        <end position="165"/>
    </location>
</feature>
<keyword evidence="2 5" id="KW-0812">Transmembrane</keyword>
<dbReference type="InterPro" id="IPR000620">
    <property type="entry name" value="EamA_dom"/>
</dbReference>
<feature type="transmembrane region" description="Helical" evidence="5">
    <location>
        <begin position="177"/>
        <end position="197"/>
    </location>
</feature>
<dbReference type="Pfam" id="PF00892">
    <property type="entry name" value="EamA"/>
    <property type="match status" value="2"/>
</dbReference>
<keyword evidence="3 5" id="KW-1133">Transmembrane helix</keyword>
<dbReference type="OrthoDB" id="269675at2"/>
<dbReference type="RefSeq" id="WP_145087178.1">
    <property type="nucleotide sequence ID" value="NZ_CP036274.1"/>
</dbReference>
<dbReference type="Proteomes" id="UP000315017">
    <property type="component" value="Chromosome"/>
</dbReference>
<evidence type="ECO:0000256" key="3">
    <source>
        <dbReference type="ARBA" id="ARBA00022989"/>
    </source>
</evidence>
<evidence type="ECO:0000256" key="5">
    <source>
        <dbReference type="SAM" id="Phobius"/>
    </source>
</evidence>
<feature type="transmembrane region" description="Helical" evidence="5">
    <location>
        <begin position="69"/>
        <end position="89"/>
    </location>
</feature>
<dbReference type="InterPro" id="IPR037185">
    <property type="entry name" value="EmrE-like"/>
</dbReference>
<dbReference type="KEGG" id="aagg:ETAA8_15900"/>
<feature type="transmembrane region" description="Helical" evidence="5">
    <location>
        <begin position="262"/>
        <end position="280"/>
    </location>
</feature>
<evidence type="ECO:0000259" key="6">
    <source>
        <dbReference type="Pfam" id="PF00892"/>
    </source>
</evidence>